<keyword evidence="14" id="KW-1185">Reference proteome</keyword>
<evidence type="ECO:0000256" key="1">
    <source>
        <dbReference type="ARBA" id="ARBA00004123"/>
    </source>
</evidence>
<keyword evidence="7" id="KW-0539">Nucleus</keyword>
<feature type="region of interest" description="Disordered" evidence="11">
    <location>
        <begin position="26"/>
        <end position="192"/>
    </location>
</feature>
<dbReference type="EC" id="6.5.1.1" evidence="9"/>
<dbReference type="PANTHER" id="PTHR45674">
    <property type="entry name" value="DNA LIGASE 1/3 FAMILY MEMBER"/>
    <property type="match status" value="1"/>
</dbReference>
<evidence type="ECO:0000256" key="2">
    <source>
        <dbReference type="ARBA" id="ARBA00007572"/>
    </source>
</evidence>
<accession>A0A9K3Q533</accession>
<evidence type="ECO:0000256" key="8">
    <source>
        <dbReference type="ARBA" id="ARBA00034003"/>
    </source>
</evidence>
<gene>
    <name evidence="13" type="ORF">IV203_031427</name>
</gene>
<keyword evidence="9" id="KW-0233">DNA recombination</keyword>
<dbReference type="GO" id="GO:0006281">
    <property type="term" value="P:DNA repair"/>
    <property type="evidence" value="ECO:0007669"/>
    <property type="project" value="UniProtKB-KW"/>
</dbReference>
<dbReference type="Pfam" id="PF01068">
    <property type="entry name" value="DNA_ligase_A_M"/>
    <property type="match status" value="1"/>
</dbReference>
<evidence type="ECO:0000313" key="13">
    <source>
        <dbReference type="EMBL" id="KAG7368684.1"/>
    </source>
</evidence>
<evidence type="ECO:0000256" key="3">
    <source>
        <dbReference type="ARBA" id="ARBA00022598"/>
    </source>
</evidence>
<evidence type="ECO:0000256" key="9">
    <source>
        <dbReference type="RuleBase" id="RU000617"/>
    </source>
</evidence>
<keyword evidence="5 9" id="KW-0547">Nucleotide-binding</keyword>
<evidence type="ECO:0000256" key="7">
    <source>
        <dbReference type="ARBA" id="ARBA00023242"/>
    </source>
</evidence>
<dbReference type="GO" id="GO:0005634">
    <property type="term" value="C:nucleus"/>
    <property type="evidence" value="ECO:0007669"/>
    <property type="project" value="UniProtKB-SubCell"/>
</dbReference>
<dbReference type="InterPro" id="IPR016059">
    <property type="entry name" value="DNA_ligase_ATP-dep_CS"/>
</dbReference>
<feature type="compositionally biased region" description="Acidic residues" evidence="11">
    <location>
        <begin position="75"/>
        <end position="87"/>
    </location>
</feature>
<comment type="catalytic activity">
    <reaction evidence="8 9">
        <text>ATP + (deoxyribonucleotide)n-3'-hydroxyl + 5'-phospho-(deoxyribonucleotide)m = (deoxyribonucleotide)n+m + AMP + diphosphate.</text>
        <dbReference type="EC" id="6.5.1.1"/>
    </reaction>
</comment>
<dbReference type="FunFam" id="2.40.50.140:FF:000062">
    <property type="entry name" value="DNA ligase"/>
    <property type="match status" value="1"/>
</dbReference>
<dbReference type="GO" id="GO:0006273">
    <property type="term" value="P:lagging strand elongation"/>
    <property type="evidence" value="ECO:0007669"/>
    <property type="project" value="TreeGrafter"/>
</dbReference>
<evidence type="ECO:0000256" key="11">
    <source>
        <dbReference type="SAM" id="MobiDB-lite"/>
    </source>
</evidence>
<dbReference type="PROSITE" id="PS00697">
    <property type="entry name" value="DNA_LIGASE_A1"/>
    <property type="match status" value="1"/>
</dbReference>
<dbReference type="PANTHER" id="PTHR45674:SF4">
    <property type="entry name" value="DNA LIGASE 1"/>
    <property type="match status" value="1"/>
</dbReference>
<dbReference type="GO" id="GO:0005524">
    <property type="term" value="F:ATP binding"/>
    <property type="evidence" value="ECO:0007669"/>
    <property type="project" value="UniProtKB-KW"/>
</dbReference>
<evidence type="ECO:0000259" key="12">
    <source>
        <dbReference type="PROSITE" id="PS50160"/>
    </source>
</evidence>
<dbReference type="PROSITE" id="PS50160">
    <property type="entry name" value="DNA_LIGASE_A3"/>
    <property type="match status" value="1"/>
</dbReference>
<dbReference type="InterPro" id="IPR012309">
    <property type="entry name" value="DNA_ligase_ATP-dep_C"/>
</dbReference>
<feature type="compositionally biased region" description="Basic and acidic residues" evidence="11">
    <location>
        <begin position="32"/>
        <end position="44"/>
    </location>
</feature>
<dbReference type="CDD" id="cd07900">
    <property type="entry name" value="Adenylation_DNA_ligase_I_Euk"/>
    <property type="match status" value="1"/>
</dbReference>
<feature type="compositionally biased region" description="Polar residues" evidence="11">
    <location>
        <begin position="1"/>
        <end position="10"/>
    </location>
</feature>
<feature type="domain" description="ATP-dependent DNA ligase family profile" evidence="12">
    <location>
        <begin position="616"/>
        <end position="753"/>
    </location>
</feature>
<keyword evidence="6 9" id="KW-0067">ATP-binding</keyword>
<dbReference type="InterPro" id="IPR050191">
    <property type="entry name" value="ATP-dep_DNA_ligase"/>
</dbReference>
<evidence type="ECO:0000313" key="14">
    <source>
        <dbReference type="Proteomes" id="UP000693970"/>
    </source>
</evidence>
<dbReference type="GO" id="GO:0005739">
    <property type="term" value="C:mitochondrion"/>
    <property type="evidence" value="ECO:0007669"/>
    <property type="project" value="TreeGrafter"/>
</dbReference>
<evidence type="ECO:0000256" key="5">
    <source>
        <dbReference type="ARBA" id="ARBA00022741"/>
    </source>
</evidence>
<keyword evidence="9" id="KW-0234">DNA repair</keyword>
<feature type="compositionally biased region" description="Basic and acidic residues" evidence="11">
    <location>
        <begin position="124"/>
        <end position="138"/>
    </location>
</feature>
<proteinExistence type="inferred from homology"/>
<dbReference type="NCBIfam" id="TIGR00574">
    <property type="entry name" value="dnl1"/>
    <property type="match status" value="1"/>
</dbReference>
<dbReference type="OrthoDB" id="206088at2759"/>
<keyword evidence="3 9" id="KW-0436">Ligase</keyword>
<sequence>MPKQQQSNLDSFFGVQKNKVKQQKTINSFFKDNSKNKENDDNAEVKVGIVAKKRSSPSQQQETELLNKKRRPVIEDSDSEEEEEEKDIDNNQIPAGKAEAASVTATATIQTTKTETGVKTTSIKKKEDSDKDMEDAKPKASFFAPTKPIVPKECSNNNTIKKESGTGPDVQPVSPSSSSSTVIPLAEPTQDTPERRALVARAKKIAKAYKVEPVIPEAVSSPVLYLELARIFDKIEAISSRLDIQAIFTKFLRQILQFAPQDLPAAIYMACNSVAPAYECVELGIGDSLLITAIAEAYGSRDKVIKDKYEDVGDLGLVAQSAKSKQRTLGFGMKPKPLVMSQVLQVFREIANITGNASRKLKIDKIKKLLVAVQDSAETKYIIRGLQGKLRIGLAQSTVLISLGHALMMTIPATVVFTTSKEEEEESEENASPDPIVAALRDESLPVEKTLEAAANMIRKVYSEVPSFDALLDAAIKVPLMDLPKACHFLPGIPVEPMLAKPTKSIQEVLKRLNGQEFTCEFKYDGERAQIHKTSDGKLKVFSRNLLETTGKYPEVPQFVQEAARASMDSQEGSSKSAVTVESFVMDAEVVAFNRETGQLVPFQVLSTRKKTEESAETAKVQVIVQAFDLMYLNGESLLGKTLKTRRSLLHKHFAPVEGKFQFATSLDHTEDGDTMVLEQFLDMAVKGQCEGLMVKTMDDVYEPSRRSLNWLKLKKDYLDGLGDSFDLVPIGAYHGRGKRTGVYGAYLLACYDEDSEEYQSVCKIGTGFSDEDLQTLSASLNQHKLEGGKASNYIVTDQLKCDVWFDAVQVWEVKAADLSKSSAHRGAFGKLEEDRGIGLRFPRFERLRDDKSPEQATNSDQILDMYYNQDTVKGQNNNDMDDDDGI</sequence>
<dbReference type="Pfam" id="PF04675">
    <property type="entry name" value="DNA_ligase_A_N"/>
    <property type="match status" value="1"/>
</dbReference>
<dbReference type="GO" id="GO:0003677">
    <property type="term" value="F:DNA binding"/>
    <property type="evidence" value="ECO:0007669"/>
    <property type="project" value="InterPro"/>
</dbReference>
<evidence type="ECO:0000256" key="6">
    <source>
        <dbReference type="ARBA" id="ARBA00022840"/>
    </source>
</evidence>
<organism evidence="13 14">
    <name type="scientific">Nitzschia inconspicua</name>
    <dbReference type="NCBI Taxonomy" id="303405"/>
    <lineage>
        <taxon>Eukaryota</taxon>
        <taxon>Sar</taxon>
        <taxon>Stramenopiles</taxon>
        <taxon>Ochrophyta</taxon>
        <taxon>Bacillariophyta</taxon>
        <taxon>Bacillariophyceae</taxon>
        <taxon>Bacillariophycidae</taxon>
        <taxon>Bacillariales</taxon>
        <taxon>Bacillariaceae</taxon>
        <taxon>Nitzschia</taxon>
    </lineage>
</organism>
<keyword evidence="9" id="KW-0227">DNA damage</keyword>
<dbReference type="FunFam" id="3.30.470.30:FF:000002">
    <property type="entry name" value="DNA ligase"/>
    <property type="match status" value="1"/>
</dbReference>
<dbReference type="EMBL" id="JAGRRH010000006">
    <property type="protein sequence ID" value="KAG7368684.1"/>
    <property type="molecule type" value="Genomic_DNA"/>
</dbReference>
<comment type="similarity">
    <text evidence="2 10">Belongs to the ATP-dependent DNA ligase family.</text>
</comment>
<keyword evidence="4" id="KW-0235">DNA replication</keyword>
<feature type="compositionally biased region" description="Low complexity" evidence="11">
    <location>
        <begin position="100"/>
        <end position="121"/>
    </location>
</feature>
<dbReference type="GO" id="GO:0071897">
    <property type="term" value="P:DNA biosynthetic process"/>
    <property type="evidence" value="ECO:0007669"/>
    <property type="project" value="InterPro"/>
</dbReference>
<dbReference type="PROSITE" id="PS00333">
    <property type="entry name" value="DNA_LIGASE_A2"/>
    <property type="match status" value="1"/>
</dbReference>
<dbReference type="InterPro" id="IPR000977">
    <property type="entry name" value="DNA_ligase_ATP-dep"/>
</dbReference>
<reference evidence="13" key="2">
    <citation type="submission" date="2021-04" db="EMBL/GenBank/DDBJ databases">
        <authorList>
            <person name="Podell S."/>
        </authorList>
    </citation>
    <scope>NUCLEOTIDE SEQUENCE</scope>
    <source>
        <strain evidence="13">Hildebrandi</strain>
    </source>
</reference>
<dbReference type="Pfam" id="PF04679">
    <property type="entry name" value="DNA_ligase_A_C"/>
    <property type="match status" value="1"/>
</dbReference>
<evidence type="ECO:0000256" key="4">
    <source>
        <dbReference type="ARBA" id="ARBA00022705"/>
    </source>
</evidence>
<dbReference type="InterPro" id="IPR012308">
    <property type="entry name" value="DNA_ligase_ATP-dep_N"/>
</dbReference>
<comment type="subcellular location">
    <subcellularLocation>
        <location evidence="1">Nucleus</location>
    </subcellularLocation>
</comment>
<comment type="caution">
    <text evidence="13">The sequence shown here is derived from an EMBL/GenBank/DDBJ whole genome shotgun (WGS) entry which is preliminary data.</text>
</comment>
<reference evidence="13" key="1">
    <citation type="journal article" date="2021" name="Sci. Rep.">
        <title>Diploid genomic architecture of Nitzschia inconspicua, an elite biomass production diatom.</title>
        <authorList>
            <person name="Oliver A."/>
            <person name="Podell S."/>
            <person name="Pinowska A."/>
            <person name="Traller J.C."/>
            <person name="Smith S.R."/>
            <person name="McClure R."/>
            <person name="Beliaev A."/>
            <person name="Bohutskyi P."/>
            <person name="Hill E.A."/>
            <person name="Rabines A."/>
            <person name="Zheng H."/>
            <person name="Allen L.Z."/>
            <person name="Kuo A."/>
            <person name="Grigoriev I.V."/>
            <person name="Allen A.E."/>
            <person name="Hazlebeck D."/>
            <person name="Allen E.E."/>
        </authorList>
    </citation>
    <scope>NUCLEOTIDE SEQUENCE</scope>
    <source>
        <strain evidence="13">Hildebrandi</strain>
    </source>
</reference>
<feature type="region of interest" description="Disordered" evidence="11">
    <location>
        <begin position="1"/>
        <end position="20"/>
    </location>
</feature>
<dbReference type="GO" id="GO:0006310">
    <property type="term" value="P:DNA recombination"/>
    <property type="evidence" value="ECO:0007669"/>
    <property type="project" value="UniProtKB-KW"/>
</dbReference>
<dbReference type="InterPro" id="IPR012310">
    <property type="entry name" value="DNA_ligase_ATP-dep_cent"/>
</dbReference>
<protein>
    <recommendedName>
        <fullName evidence="9">DNA ligase</fullName>
        <ecNumber evidence="9">6.5.1.1</ecNumber>
    </recommendedName>
</protein>
<dbReference type="AlphaFoldDB" id="A0A9K3Q533"/>
<dbReference type="GO" id="GO:0003910">
    <property type="term" value="F:DNA ligase (ATP) activity"/>
    <property type="evidence" value="ECO:0007669"/>
    <property type="project" value="UniProtKB-EC"/>
</dbReference>
<dbReference type="Proteomes" id="UP000693970">
    <property type="component" value="Unassembled WGS sequence"/>
</dbReference>
<dbReference type="CDD" id="cd07969">
    <property type="entry name" value="OBF_DNA_ligase_I"/>
    <property type="match status" value="1"/>
</dbReference>
<evidence type="ECO:0000256" key="10">
    <source>
        <dbReference type="RuleBase" id="RU004196"/>
    </source>
</evidence>
<name>A0A9K3Q533_9STRA</name>